<reference evidence="1" key="1">
    <citation type="submission" date="2021-02" db="EMBL/GenBank/DDBJ databases">
        <authorList>
            <person name="Nowell W R."/>
        </authorList>
    </citation>
    <scope>NUCLEOTIDE SEQUENCE</scope>
</reference>
<organism evidence="1 2">
    <name type="scientific">Didymodactylos carnosus</name>
    <dbReference type="NCBI Taxonomy" id="1234261"/>
    <lineage>
        <taxon>Eukaryota</taxon>
        <taxon>Metazoa</taxon>
        <taxon>Spiralia</taxon>
        <taxon>Gnathifera</taxon>
        <taxon>Rotifera</taxon>
        <taxon>Eurotatoria</taxon>
        <taxon>Bdelloidea</taxon>
        <taxon>Philodinida</taxon>
        <taxon>Philodinidae</taxon>
        <taxon>Didymodactylos</taxon>
    </lineage>
</organism>
<comment type="caution">
    <text evidence="1">The sequence shown here is derived from an EMBL/GenBank/DDBJ whole genome shotgun (WGS) entry which is preliminary data.</text>
</comment>
<dbReference type="OrthoDB" id="7480340at2759"/>
<dbReference type="Proteomes" id="UP000681722">
    <property type="component" value="Unassembled WGS sequence"/>
</dbReference>
<evidence type="ECO:0000313" key="1">
    <source>
        <dbReference type="EMBL" id="CAF4613791.1"/>
    </source>
</evidence>
<feature type="non-terminal residue" evidence="1">
    <location>
        <position position="1"/>
    </location>
</feature>
<sequence length="184" mass="20323">KEAEEMTTNLTNQILLKGIQPAEQFTGRDDQDPIAWVQGSNELFVATDLLLGGDFCDKYNVNISYGGKYLTISTRQQQTRVKFQQQPNTQQVFHLNTLNGIAIPPLSSKVIQAASSSSPMSAIFTPSSRMTNKQHVIAPHAILTIDNTNTTTLTLLNTTTSFKRIPQGTTLGQIKNLEDNTCCY</sequence>
<name>A0A8S2Z881_9BILA</name>
<feature type="non-terminal residue" evidence="1">
    <location>
        <position position="184"/>
    </location>
</feature>
<dbReference type="EMBL" id="CAJOBC010131338">
    <property type="protein sequence ID" value="CAF4613791.1"/>
    <property type="molecule type" value="Genomic_DNA"/>
</dbReference>
<gene>
    <name evidence="1" type="ORF">SRO942_LOCUS49293</name>
</gene>
<accession>A0A8S2Z881</accession>
<protein>
    <submittedName>
        <fullName evidence="1">Uncharacterized protein</fullName>
    </submittedName>
</protein>
<proteinExistence type="predicted"/>
<dbReference type="AlphaFoldDB" id="A0A8S2Z881"/>
<evidence type="ECO:0000313" key="2">
    <source>
        <dbReference type="Proteomes" id="UP000681722"/>
    </source>
</evidence>